<evidence type="ECO:0000313" key="4">
    <source>
        <dbReference type="Proteomes" id="UP000814176"/>
    </source>
</evidence>
<dbReference type="PANTHER" id="PTHR42901">
    <property type="entry name" value="ALCOHOL DEHYDROGENASE"/>
    <property type="match status" value="1"/>
</dbReference>
<gene>
    <name evidence="3" type="ORF">C8Q71DRAFT_778327</name>
</gene>
<dbReference type="Proteomes" id="UP000814176">
    <property type="component" value="Unassembled WGS sequence"/>
</dbReference>
<name>A0ABQ8K5W7_9APHY</name>
<reference evidence="3 4" key="1">
    <citation type="journal article" date="2021" name="Environ. Microbiol.">
        <title>Gene family expansions and transcriptome signatures uncover fungal adaptations to wood decay.</title>
        <authorList>
            <person name="Hage H."/>
            <person name="Miyauchi S."/>
            <person name="Viragh M."/>
            <person name="Drula E."/>
            <person name="Min B."/>
            <person name="Chaduli D."/>
            <person name="Navarro D."/>
            <person name="Favel A."/>
            <person name="Norest M."/>
            <person name="Lesage-Meessen L."/>
            <person name="Balint B."/>
            <person name="Merenyi Z."/>
            <person name="de Eugenio L."/>
            <person name="Morin E."/>
            <person name="Martinez A.T."/>
            <person name="Baldrian P."/>
            <person name="Stursova M."/>
            <person name="Martinez M.J."/>
            <person name="Novotny C."/>
            <person name="Magnuson J.K."/>
            <person name="Spatafora J.W."/>
            <person name="Maurice S."/>
            <person name="Pangilinan J."/>
            <person name="Andreopoulos W."/>
            <person name="LaButti K."/>
            <person name="Hundley H."/>
            <person name="Na H."/>
            <person name="Kuo A."/>
            <person name="Barry K."/>
            <person name="Lipzen A."/>
            <person name="Henrissat B."/>
            <person name="Riley R."/>
            <person name="Ahrendt S."/>
            <person name="Nagy L.G."/>
            <person name="Grigoriev I.V."/>
            <person name="Martin F."/>
            <person name="Rosso M.N."/>
        </authorList>
    </citation>
    <scope>NUCLEOTIDE SEQUENCE [LARGE SCALE GENOMIC DNA]</scope>
    <source>
        <strain evidence="3 4">CIRM-BRFM 1785</strain>
    </source>
</reference>
<dbReference type="GeneID" id="72005502"/>
<keyword evidence="4" id="KW-1185">Reference proteome</keyword>
<comment type="similarity">
    <text evidence="1">Belongs to the short-chain dehydrogenases/reductases (SDR) family.</text>
</comment>
<evidence type="ECO:0000256" key="2">
    <source>
        <dbReference type="ARBA" id="ARBA00023002"/>
    </source>
</evidence>
<dbReference type="CDD" id="cd05233">
    <property type="entry name" value="SDR_c"/>
    <property type="match status" value="1"/>
</dbReference>
<dbReference type="SUPFAM" id="SSF51735">
    <property type="entry name" value="NAD(P)-binding Rossmann-fold domains"/>
    <property type="match status" value="1"/>
</dbReference>
<accession>A0ABQ8K5W7</accession>
<organism evidence="3 4">
    <name type="scientific">Rhodofomes roseus</name>
    <dbReference type="NCBI Taxonomy" id="34475"/>
    <lineage>
        <taxon>Eukaryota</taxon>
        <taxon>Fungi</taxon>
        <taxon>Dikarya</taxon>
        <taxon>Basidiomycota</taxon>
        <taxon>Agaricomycotina</taxon>
        <taxon>Agaricomycetes</taxon>
        <taxon>Polyporales</taxon>
        <taxon>Rhodofomes</taxon>
    </lineage>
</organism>
<dbReference type="RefSeq" id="XP_047775313.1">
    <property type="nucleotide sequence ID" value="XM_047924770.1"/>
</dbReference>
<dbReference type="Pfam" id="PF00106">
    <property type="entry name" value="adh_short"/>
    <property type="match status" value="1"/>
</dbReference>
<dbReference type="PANTHER" id="PTHR42901:SF1">
    <property type="entry name" value="ALCOHOL DEHYDROGENASE"/>
    <property type="match status" value="1"/>
</dbReference>
<sequence>MSNAVNITEHLHHDVYPAIDPRGALKDSCQGKSVLVTGAGRGIGKATAIAFALAGASNIVLTARSQSELESARNDILSESQLGSKPKILIQVTDVTSEESVKALFDMLERESVQVDVLINNAGYLEKTVPIHVTDTAEWWKTWEVNVKGTFLPTHYLLKTVFSSNATAPTPITIICTSSIGGLTTRPGFSGYQPTKTAINRFAEFVHTEYGDKGVRAFSYHPGGVLTKLAEYGMPPELVRTALIDKPELAGGFCVFLTAPGRYADTDVFRGKYVSCNWDVEDMVKKGKEIAGTEDEARWLLMKLVT</sequence>
<dbReference type="InterPro" id="IPR036291">
    <property type="entry name" value="NAD(P)-bd_dom_sf"/>
</dbReference>
<protein>
    <submittedName>
        <fullName evidence="3">Oxidoreductase</fullName>
    </submittedName>
</protein>
<dbReference type="InterPro" id="IPR002347">
    <property type="entry name" value="SDR_fam"/>
</dbReference>
<dbReference type="Gene3D" id="3.40.50.720">
    <property type="entry name" value="NAD(P)-binding Rossmann-like Domain"/>
    <property type="match status" value="1"/>
</dbReference>
<evidence type="ECO:0000256" key="1">
    <source>
        <dbReference type="ARBA" id="ARBA00006484"/>
    </source>
</evidence>
<dbReference type="PRINTS" id="PR00081">
    <property type="entry name" value="GDHRDH"/>
</dbReference>
<evidence type="ECO:0000313" key="3">
    <source>
        <dbReference type="EMBL" id="KAH9832294.1"/>
    </source>
</evidence>
<keyword evidence="2" id="KW-0560">Oxidoreductase</keyword>
<proteinExistence type="inferred from homology"/>
<comment type="caution">
    <text evidence="3">The sequence shown here is derived from an EMBL/GenBank/DDBJ whole genome shotgun (WGS) entry which is preliminary data.</text>
</comment>
<dbReference type="EMBL" id="JADCUA010000022">
    <property type="protein sequence ID" value="KAH9832294.1"/>
    <property type="molecule type" value="Genomic_DNA"/>
</dbReference>